<feature type="domain" description="Dynein heavy chain AAA module D4" evidence="2">
    <location>
        <begin position="9"/>
        <end position="183"/>
    </location>
</feature>
<proteinExistence type="inferred from homology"/>
<dbReference type="GO" id="GO:0045505">
    <property type="term" value="F:dynein intermediate chain binding"/>
    <property type="evidence" value="ECO:0007669"/>
    <property type="project" value="InterPro"/>
</dbReference>
<keyword evidence="4" id="KW-1185">Reference proteome</keyword>
<dbReference type="Proteomes" id="UP000276133">
    <property type="component" value="Unassembled WGS sequence"/>
</dbReference>
<gene>
    <name evidence="3" type="ORF">BpHYR1_051423</name>
</gene>
<comment type="similarity">
    <text evidence="1">Belongs to the dynein heavy chain family.</text>
</comment>
<protein>
    <submittedName>
        <fullName evidence="3">Dynein heavy chain domain-containing 1-like</fullName>
    </submittedName>
</protein>
<dbReference type="InterPro" id="IPR026983">
    <property type="entry name" value="DHC"/>
</dbReference>
<dbReference type="InterPro" id="IPR024317">
    <property type="entry name" value="Dynein_heavy_chain_D4_dom"/>
</dbReference>
<dbReference type="OrthoDB" id="5986589at2759"/>
<dbReference type="Gene3D" id="3.40.50.300">
    <property type="entry name" value="P-loop containing nucleotide triphosphate hydrolases"/>
    <property type="match status" value="1"/>
</dbReference>
<dbReference type="Pfam" id="PF12780">
    <property type="entry name" value="AAA_8"/>
    <property type="match status" value="1"/>
</dbReference>
<dbReference type="GO" id="GO:0030286">
    <property type="term" value="C:dynein complex"/>
    <property type="evidence" value="ECO:0007669"/>
    <property type="project" value="InterPro"/>
</dbReference>
<sequence length="184" mass="21407">MNKTLCCMSLGHAVLISQQYGLGRTNTVGLSAFLSKMKYFYARVTHDHDKSEKYLRAVLRQCCLIAVIYLKMEHYPHSILENVIAFTKTDIYPSLFSEQEVFNIANEIRPHTIASKRVERTLTICNNFINSIQDRVHVIISLPSALRPHQLVHLFRQHTQLYTDFYVDIYKPLNNQTLNSIARY</sequence>
<evidence type="ECO:0000259" key="2">
    <source>
        <dbReference type="Pfam" id="PF12780"/>
    </source>
</evidence>
<organism evidence="3 4">
    <name type="scientific">Brachionus plicatilis</name>
    <name type="common">Marine rotifer</name>
    <name type="synonym">Brachionus muelleri</name>
    <dbReference type="NCBI Taxonomy" id="10195"/>
    <lineage>
        <taxon>Eukaryota</taxon>
        <taxon>Metazoa</taxon>
        <taxon>Spiralia</taxon>
        <taxon>Gnathifera</taxon>
        <taxon>Rotifera</taxon>
        <taxon>Eurotatoria</taxon>
        <taxon>Monogononta</taxon>
        <taxon>Pseudotrocha</taxon>
        <taxon>Ploima</taxon>
        <taxon>Brachionidae</taxon>
        <taxon>Brachionus</taxon>
    </lineage>
</organism>
<dbReference type="PANTHER" id="PTHR45703">
    <property type="entry name" value="DYNEIN HEAVY CHAIN"/>
    <property type="match status" value="1"/>
</dbReference>
<dbReference type="EMBL" id="REGN01010736">
    <property type="protein sequence ID" value="RMZ98503.1"/>
    <property type="molecule type" value="Genomic_DNA"/>
</dbReference>
<dbReference type="AlphaFoldDB" id="A0A3M7PHL3"/>
<evidence type="ECO:0000313" key="4">
    <source>
        <dbReference type="Proteomes" id="UP000276133"/>
    </source>
</evidence>
<dbReference type="GO" id="GO:0007018">
    <property type="term" value="P:microtubule-based movement"/>
    <property type="evidence" value="ECO:0007669"/>
    <property type="project" value="InterPro"/>
</dbReference>
<name>A0A3M7PHL3_BRAPC</name>
<evidence type="ECO:0000313" key="3">
    <source>
        <dbReference type="EMBL" id="RMZ98503.1"/>
    </source>
</evidence>
<accession>A0A3M7PHL3</accession>
<reference evidence="3 4" key="1">
    <citation type="journal article" date="2018" name="Sci. Rep.">
        <title>Genomic signatures of local adaptation to the degree of environmental predictability in rotifers.</title>
        <authorList>
            <person name="Franch-Gras L."/>
            <person name="Hahn C."/>
            <person name="Garcia-Roger E.M."/>
            <person name="Carmona M.J."/>
            <person name="Serra M."/>
            <person name="Gomez A."/>
        </authorList>
    </citation>
    <scope>NUCLEOTIDE SEQUENCE [LARGE SCALE GENOMIC DNA]</scope>
    <source>
        <strain evidence="3">HYR1</strain>
    </source>
</reference>
<dbReference type="GO" id="GO:0051959">
    <property type="term" value="F:dynein light intermediate chain binding"/>
    <property type="evidence" value="ECO:0007669"/>
    <property type="project" value="InterPro"/>
</dbReference>
<dbReference type="InterPro" id="IPR027417">
    <property type="entry name" value="P-loop_NTPase"/>
</dbReference>
<evidence type="ECO:0000256" key="1">
    <source>
        <dbReference type="ARBA" id="ARBA00008887"/>
    </source>
</evidence>
<comment type="caution">
    <text evidence="3">The sequence shown here is derived from an EMBL/GenBank/DDBJ whole genome shotgun (WGS) entry which is preliminary data.</text>
</comment>